<dbReference type="GO" id="GO:0005525">
    <property type="term" value="F:GTP binding"/>
    <property type="evidence" value="ECO:0007669"/>
    <property type="project" value="InterPro"/>
</dbReference>
<keyword evidence="5" id="KW-1185">Reference proteome</keyword>
<organism evidence="4 5">
    <name type="scientific">Ephemerocybe angulata</name>
    <dbReference type="NCBI Taxonomy" id="980116"/>
    <lineage>
        <taxon>Eukaryota</taxon>
        <taxon>Fungi</taxon>
        <taxon>Dikarya</taxon>
        <taxon>Basidiomycota</taxon>
        <taxon>Agaricomycotina</taxon>
        <taxon>Agaricomycetes</taxon>
        <taxon>Agaricomycetidae</taxon>
        <taxon>Agaricales</taxon>
        <taxon>Agaricineae</taxon>
        <taxon>Psathyrellaceae</taxon>
        <taxon>Ephemerocybe</taxon>
    </lineage>
</organism>
<evidence type="ECO:0000256" key="1">
    <source>
        <dbReference type="SAM" id="Coils"/>
    </source>
</evidence>
<dbReference type="InterPro" id="IPR027417">
    <property type="entry name" value="P-loop_NTPase"/>
</dbReference>
<dbReference type="Pfam" id="PF01926">
    <property type="entry name" value="MMR_HSR1"/>
    <property type="match status" value="1"/>
</dbReference>
<dbReference type="OrthoDB" id="3011850at2759"/>
<dbReference type="CDD" id="cd00882">
    <property type="entry name" value="Ras_like_GTPase"/>
    <property type="match status" value="1"/>
</dbReference>
<evidence type="ECO:0000313" key="5">
    <source>
        <dbReference type="Proteomes" id="UP000521943"/>
    </source>
</evidence>
<dbReference type="SUPFAM" id="SSF52540">
    <property type="entry name" value="P-loop containing nucleoside triphosphate hydrolases"/>
    <property type="match status" value="1"/>
</dbReference>
<protein>
    <recommendedName>
        <fullName evidence="3">G domain-containing protein</fullName>
    </recommendedName>
</protein>
<reference evidence="4 5" key="1">
    <citation type="submission" date="2020-07" db="EMBL/GenBank/DDBJ databases">
        <title>Comparative genomics of pyrophilous fungi reveals a link between fire events and developmental genes.</title>
        <authorList>
            <consortium name="DOE Joint Genome Institute"/>
            <person name="Steindorff A.S."/>
            <person name="Carver A."/>
            <person name="Calhoun S."/>
            <person name="Stillman K."/>
            <person name="Liu H."/>
            <person name="Lipzen A."/>
            <person name="Pangilinan J."/>
            <person name="Labutti K."/>
            <person name="Bruns T.D."/>
            <person name="Grigoriev I.V."/>
        </authorList>
    </citation>
    <scope>NUCLEOTIDE SEQUENCE [LARGE SCALE GENOMIC DNA]</scope>
    <source>
        <strain evidence="4 5">CBS 144469</strain>
    </source>
</reference>
<evidence type="ECO:0000259" key="3">
    <source>
        <dbReference type="Pfam" id="PF01926"/>
    </source>
</evidence>
<keyword evidence="1" id="KW-0175">Coiled coil</keyword>
<feature type="region of interest" description="Disordered" evidence="2">
    <location>
        <begin position="222"/>
        <end position="262"/>
    </location>
</feature>
<dbReference type="AlphaFoldDB" id="A0A8H6I2W1"/>
<gene>
    <name evidence="4" type="ORF">DFP72DRAFT_222785</name>
</gene>
<evidence type="ECO:0000256" key="2">
    <source>
        <dbReference type="SAM" id="MobiDB-lite"/>
    </source>
</evidence>
<dbReference type="EMBL" id="JACGCI010000021">
    <property type="protein sequence ID" value="KAF6757706.1"/>
    <property type="molecule type" value="Genomic_DNA"/>
</dbReference>
<accession>A0A8H6I2W1</accession>
<dbReference type="Proteomes" id="UP000521943">
    <property type="component" value="Unassembled WGS sequence"/>
</dbReference>
<feature type="coiled-coil region" evidence="1">
    <location>
        <begin position="190"/>
        <end position="217"/>
    </location>
</feature>
<evidence type="ECO:0000313" key="4">
    <source>
        <dbReference type="EMBL" id="KAF6757706.1"/>
    </source>
</evidence>
<comment type="caution">
    <text evidence="4">The sequence shown here is derived from an EMBL/GenBank/DDBJ whole genome shotgun (WGS) entry which is preliminary data.</text>
</comment>
<name>A0A8H6I2W1_9AGAR</name>
<dbReference type="Gene3D" id="3.40.50.300">
    <property type="entry name" value="P-loop containing nucleotide triphosphate hydrolases"/>
    <property type="match status" value="1"/>
</dbReference>
<feature type="domain" description="G" evidence="3">
    <location>
        <begin position="5"/>
        <end position="75"/>
    </location>
</feature>
<sequence>MEESTIVLLGRSDAGKTTFVKAVQHAVDAAMPGPPVTEEPTLGIMEYKVPLPDGRSLIFLDTPGFDGYQPGERAMETEEILQMLDEHLEATGNPVPVSHVLVFADANDMATTEFKGRARRAFVTPEEVQSKEESLYAIGREVTGSLMEYLHDGRSGRGDDALHFRSGLRSEAYSSPQDIILKLFAGPGSDNTLEERLAAVTKERDELAARYALLLQEQQATTTVDDAAPPQEAIPYPANSTAAPPRYHRQVLGSGACDGRRS</sequence>
<dbReference type="InterPro" id="IPR006073">
    <property type="entry name" value="GTP-bd"/>
</dbReference>
<proteinExistence type="predicted"/>